<name>A0ABU6TZ20_9FABA</name>
<comment type="caution">
    <text evidence="1">The sequence shown here is derived from an EMBL/GenBank/DDBJ whole genome shotgun (WGS) entry which is preliminary data.</text>
</comment>
<sequence length="162" mass="18174">MALRTDGKAVGRPSVIMKIISRQTAPRRLNNTDGQAVGNYRRLSHRPSRPLFWINETPRFAGVGDIITDGQAVGKNKKNYKNASDLLLPHSAGWLLQLSLSLKNRRHHHFRPHFLPPQTSIRSSASAIVDKGSLPPLLLLPWWVWIVRCCADSALPIFPDTD</sequence>
<dbReference type="EMBL" id="JASCZI010092893">
    <property type="protein sequence ID" value="MED6152893.1"/>
    <property type="molecule type" value="Genomic_DNA"/>
</dbReference>
<gene>
    <name evidence="1" type="ORF">PIB30_096305</name>
</gene>
<proteinExistence type="predicted"/>
<protein>
    <submittedName>
        <fullName evidence="1">Uncharacterized protein</fullName>
    </submittedName>
</protein>
<evidence type="ECO:0000313" key="2">
    <source>
        <dbReference type="Proteomes" id="UP001341840"/>
    </source>
</evidence>
<accession>A0ABU6TZ20</accession>
<reference evidence="1 2" key="1">
    <citation type="journal article" date="2023" name="Plants (Basel)">
        <title>Bridging the Gap: Combining Genomics and Transcriptomics Approaches to Understand Stylosanthes scabra, an Orphan Legume from the Brazilian Caatinga.</title>
        <authorList>
            <person name="Ferreira-Neto J.R.C."/>
            <person name="da Silva M.D."/>
            <person name="Binneck E."/>
            <person name="de Melo N.F."/>
            <person name="da Silva R.H."/>
            <person name="de Melo A.L.T.M."/>
            <person name="Pandolfi V."/>
            <person name="Bustamante F.O."/>
            <person name="Brasileiro-Vidal A.C."/>
            <person name="Benko-Iseppon A.M."/>
        </authorList>
    </citation>
    <scope>NUCLEOTIDE SEQUENCE [LARGE SCALE GENOMIC DNA]</scope>
    <source>
        <tissue evidence="1">Leaves</tissue>
    </source>
</reference>
<organism evidence="1 2">
    <name type="scientific">Stylosanthes scabra</name>
    <dbReference type="NCBI Taxonomy" id="79078"/>
    <lineage>
        <taxon>Eukaryota</taxon>
        <taxon>Viridiplantae</taxon>
        <taxon>Streptophyta</taxon>
        <taxon>Embryophyta</taxon>
        <taxon>Tracheophyta</taxon>
        <taxon>Spermatophyta</taxon>
        <taxon>Magnoliopsida</taxon>
        <taxon>eudicotyledons</taxon>
        <taxon>Gunneridae</taxon>
        <taxon>Pentapetalae</taxon>
        <taxon>rosids</taxon>
        <taxon>fabids</taxon>
        <taxon>Fabales</taxon>
        <taxon>Fabaceae</taxon>
        <taxon>Papilionoideae</taxon>
        <taxon>50 kb inversion clade</taxon>
        <taxon>dalbergioids sensu lato</taxon>
        <taxon>Dalbergieae</taxon>
        <taxon>Pterocarpus clade</taxon>
        <taxon>Stylosanthes</taxon>
    </lineage>
</organism>
<keyword evidence="2" id="KW-1185">Reference proteome</keyword>
<evidence type="ECO:0000313" key="1">
    <source>
        <dbReference type="EMBL" id="MED6152893.1"/>
    </source>
</evidence>
<dbReference type="Proteomes" id="UP001341840">
    <property type="component" value="Unassembled WGS sequence"/>
</dbReference>